<sequence length="72" mass="8157">MFFISSCYKWCTVEAAMHGRSAGPADEADTIKFYSPMHMRCNVPLMNMPEFAEHFRCAPGTVMNPSARCETF</sequence>
<name>A0AAQ4FAV4_AMBAM</name>
<dbReference type="GO" id="GO:0004222">
    <property type="term" value="F:metalloendopeptidase activity"/>
    <property type="evidence" value="ECO:0007669"/>
    <property type="project" value="InterPro"/>
</dbReference>
<evidence type="ECO:0000313" key="3">
    <source>
        <dbReference type="Proteomes" id="UP001321473"/>
    </source>
</evidence>
<organism evidence="2 3">
    <name type="scientific">Amblyomma americanum</name>
    <name type="common">Lone star tick</name>
    <dbReference type="NCBI Taxonomy" id="6943"/>
    <lineage>
        <taxon>Eukaryota</taxon>
        <taxon>Metazoa</taxon>
        <taxon>Ecdysozoa</taxon>
        <taxon>Arthropoda</taxon>
        <taxon>Chelicerata</taxon>
        <taxon>Arachnida</taxon>
        <taxon>Acari</taxon>
        <taxon>Parasitiformes</taxon>
        <taxon>Ixodida</taxon>
        <taxon>Ixodoidea</taxon>
        <taxon>Ixodidae</taxon>
        <taxon>Amblyomminae</taxon>
        <taxon>Amblyomma</taxon>
    </lineage>
</organism>
<proteinExistence type="predicted"/>
<protein>
    <recommendedName>
        <fullName evidence="1">Peptidase M13 C-terminal domain-containing protein</fullName>
    </recommendedName>
</protein>
<dbReference type="InterPro" id="IPR000718">
    <property type="entry name" value="Peptidase_M13"/>
</dbReference>
<evidence type="ECO:0000259" key="1">
    <source>
        <dbReference type="Pfam" id="PF01431"/>
    </source>
</evidence>
<dbReference type="PROSITE" id="PS51885">
    <property type="entry name" value="NEPRILYSIN"/>
    <property type="match status" value="1"/>
</dbReference>
<dbReference type="SUPFAM" id="SSF55486">
    <property type="entry name" value="Metalloproteases ('zincins'), catalytic domain"/>
    <property type="match status" value="1"/>
</dbReference>
<dbReference type="PANTHER" id="PTHR11733">
    <property type="entry name" value="ZINC METALLOPROTEASE FAMILY M13 NEPRILYSIN-RELATED"/>
    <property type="match status" value="1"/>
</dbReference>
<keyword evidence="3" id="KW-1185">Reference proteome</keyword>
<dbReference type="Pfam" id="PF01431">
    <property type="entry name" value="Peptidase_M13"/>
    <property type="match status" value="1"/>
</dbReference>
<evidence type="ECO:0000313" key="2">
    <source>
        <dbReference type="EMBL" id="KAK8783738.1"/>
    </source>
</evidence>
<gene>
    <name evidence="2" type="ORF">V5799_009894</name>
</gene>
<dbReference type="InterPro" id="IPR018497">
    <property type="entry name" value="Peptidase_M13_C"/>
</dbReference>
<dbReference type="Proteomes" id="UP001321473">
    <property type="component" value="Unassembled WGS sequence"/>
</dbReference>
<dbReference type="PANTHER" id="PTHR11733:SF241">
    <property type="entry name" value="GH26575P-RELATED"/>
    <property type="match status" value="1"/>
</dbReference>
<dbReference type="InterPro" id="IPR024079">
    <property type="entry name" value="MetalloPept_cat_dom_sf"/>
</dbReference>
<dbReference type="GO" id="GO:0016485">
    <property type="term" value="P:protein processing"/>
    <property type="evidence" value="ECO:0007669"/>
    <property type="project" value="TreeGrafter"/>
</dbReference>
<reference evidence="2 3" key="1">
    <citation type="journal article" date="2023" name="Arcadia Sci">
        <title>De novo assembly of a long-read Amblyomma americanum tick genome.</title>
        <authorList>
            <person name="Chou S."/>
            <person name="Poskanzer K.E."/>
            <person name="Rollins M."/>
            <person name="Thuy-Boun P.S."/>
        </authorList>
    </citation>
    <scope>NUCLEOTIDE SEQUENCE [LARGE SCALE GENOMIC DNA]</scope>
    <source>
        <strain evidence="2">F_SG_1</strain>
        <tissue evidence="2">Salivary glands</tissue>
    </source>
</reference>
<dbReference type="Gene3D" id="3.40.390.10">
    <property type="entry name" value="Collagenase (Catalytic Domain)"/>
    <property type="match status" value="1"/>
</dbReference>
<comment type="caution">
    <text evidence="2">The sequence shown here is derived from an EMBL/GenBank/DDBJ whole genome shotgun (WGS) entry which is preliminary data.</text>
</comment>
<dbReference type="AlphaFoldDB" id="A0AAQ4FAV4"/>
<feature type="domain" description="Peptidase M13 C-terminal" evidence="1">
    <location>
        <begin position="2"/>
        <end position="70"/>
    </location>
</feature>
<accession>A0AAQ4FAV4</accession>
<dbReference type="GO" id="GO:0005886">
    <property type="term" value="C:plasma membrane"/>
    <property type="evidence" value="ECO:0007669"/>
    <property type="project" value="TreeGrafter"/>
</dbReference>
<dbReference type="EMBL" id="JARKHS020005234">
    <property type="protein sequence ID" value="KAK8783738.1"/>
    <property type="molecule type" value="Genomic_DNA"/>
</dbReference>